<evidence type="ECO:0000256" key="1">
    <source>
        <dbReference type="SAM" id="Phobius"/>
    </source>
</evidence>
<gene>
    <name evidence="2" type="ORF">GCWU0000282_001840</name>
</gene>
<organism evidence="2 3">
    <name type="scientific">Catonella morbi ATCC 51271</name>
    <dbReference type="NCBI Taxonomy" id="592026"/>
    <lineage>
        <taxon>Bacteria</taxon>
        <taxon>Bacillati</taxon>
        <taxon>Bacillota</taxon>
        <taxon>Clostridia</taxon>
        <taxon>Lachnospirales</taxon>
        <taxon>Lachnospiraceae</taxon>
        <taxon>Catonella</taxon>
    </lineage>
</organism>
<sequence>MFSSPIGVFYLFLFLFIFLYVRYLNVFIPYRGFLLISRYYGKFQCH</sequence>
<evidence type="ECO:0000313" key="3">
    <source>
        <dbReference type="Proteomes" id="UP000018227"/>
    </source>
</evidence>
<keyword evidence="1" id="KW-1133">Transmembrane helix</keyword>
<feature type="transmembrane region" description="Helical" evidence="1">
    <location>
        <begin position="6"/>
        <end position="28"/>
    </location>
</feature>
<protein>
    <submittedName>
        <fullName evidence="2">Uncharacterized protein</fullName>
    </submittedName>
</protein>
<dbReference type="HOGENOM" id="CLU_3181620_0_0_9"/>
<keyword evidence="3" id="KW-1185">Reference proteome</keyword>
<comment type="caution">
    <text evidence="2">The sequence shown here is derived from an EMBL/GenBank/DDBJ whole genome shotgun (WGS) entry which is preliminary data.</text>
</comment>
<dbReference type="EMBL" id="ACIL03000013">
    <property type="protein sequence ID" value="ESL02969.1"/>
    <property type="molecule type" value="Genomic_DNA"/>
</dbReference>
<accession>V2XLA4</accession>
<keyword evidence="1" id="KW-0812">Transmembrane</keyword>
<name>V2XLA4_9FIRM</name>
<dbReference type="AlphaFoldDB" id="V2XLA4"/>
<reference evidence="2 3" key="1">
    <citation type="submission" date="2013-06" db="EMBL/GenBank/DDBJ databases">
        <authorList>
            <person name="Weinstock G."/>
            <person name="Sodergren E."/>
            <person name="Clifton S."/>
            <person name="Fulton L."/>
            <person name="Fulton B."/>
            <person name="Courtney L."/>
            <person name="Fronick C."/>
            <person name="Harrison M."/>
            <person name="Strong C."/>
            <person name="Farmer C."/>
            <person name="Delahaunty K."/>
            <person name="Markovic C."/>
            <person name="Hall O."/>
            <person name="Minx P."/>
            <person name="Tomlinson C."/>
            <person name="Mitreva M."/>
            <person name="Nelson J."/>
            <person name="Hou S."/>
            <person name="Wollam A."/>
            <person name="Pepin K.H."/>
            <person name="Johnson M."/>
            <person name="Bhonagiri V."/>
            <person name="Nash W.E."/>
            <person name="Warren W."/>
            <person name="Chinwalla A."/>
            <person name="Mardis E.R."/>
            <person name="Wilson R.K."/>
        </authorList>
    </citation>
    <scope>NUCLEOTIDE SEQUENCE [LARGE SCALE GENOMIC DNA]</scope>
    <source>
        <strain evidence="2 3">ATCC 51271</strain>
    </source>
</reference>
<evidence type="ECO:0000313" key="2">
    <source>
        <dbReference type="EMBL" id="ESL02969.1"/>
    </source>
</evidence>
<dbReference type="Proteomes" id="UP000018227">
    <property type="component" value="Unassembled WGS sequence"/>
</dbReference>
<keyword evidence="1" id="KW-0472">Membrane</keyword>
<proteinExistence type="predicted"/>